<feature type="compositionally biased region" description="Acidic residues" evidence="1">
    <location>
        <begin position="131"/>
        <end position="141"/>
    </location>
</feature>
<feature type="compositionally biased region" description="Basic and acidic residues" evidence="1">
    <location>
        <begin position="94"/>
        <end position="104"/>
    </location>
</feature>
<name>A0A9W9F157_9EURO</name>
<feature type="region of interest" description="Disordered" evidence="1">
    <location>
        <begin position="61"/>
        <end position="169"/>
    </location>
</feature>
<gene>
    <name evidence="2" type="ORF">NUU61_006562</name>
</gene>
<organism evidence="2 3">
    <name type="scientific">Penicillium alfredii</name>
    <dbReference type="NCBI Taxonomy" id="1506179"/>
    <lineage>
        <taxon>Eukaryota</taxon>
        <taxon>Fungi</taxon>
        <taxon>Dikarya</taxon>
        <taxon>Ascomycota</taxon>
        <taxon>Pezizomycotina</taxon>
        <taxon>Eurotiomycetes</taxon>
        <taxon>Eurotiomycetidae</taxon>
        <taxon>Eurotiales</taxon>
        <taxon>Aspergillaceae</taxon>
        <taxon>Penicillium</taxon>
    </lineage>
</organism>
<feature type="compositionally biased region" description="Basic and acidic residues" evidence="1">
    <location>
        <begin position="61"/>
        <end position="77"/>
    </location>
</feature>
<evidence type="ECO:0000256" key="1">
    <source>
        <dbReference type="SAM" id="MobiDB-lite"/>
    </source>
</evidence>
<evidence type="ECO:0000313" key="3">
    <source>
        <dbReference type="Proteomes" id="UP001141434"/>
    </source>
</evidence>
<dbReference type="RefSeq" id="XP_056509889.1">
    <property type="nucleotide sequence ID" value="XM_056657089.1"/>
</dbReference>
<protein>
    <submittedName>
        <fullName evidence="2">Uncharacterized protein</fullName>
    </submittedName>
</protein>
<keyword evidence="3" id="KW-1185">Reference proteome</keyword>
<dbReference type="OrthoDB" id="4232400at2759"/>
<reference evidence="2" key="2">
    <citation type="journal article" date="2023" name="IMA Fungus">
        <title>Comparative genomic study of the Penicillium genus elucidates a diverse pangenome and 15 lateral gene transfer events.</title>
        <authorList>
            <person name="Petersen C."/>
            <person name="Sorensen T."/>
            <person name="Nielsen M.R."/>
            <person name="Sondergaard T.E."/>
            <person name="Sorensen J.L."/>
            <person name="Fitzpatrick D.A."/>
            <person name="Frisvad J.C."/>
            <person name="Nielsen K.L."/>
        </authorList>
    </citation>
    <scope>NUCLEOTIDE SEQUENCE</scope>
    <source>
        <strain evidence="2">IBT 34128</strain>
    </source>
</reference>
<dbReference type="AlphaFoldDB" id="A0A9W9F157"/>
<reference evidence="2" key="1">
    <citation type="submission" date="2022-11" db="EMBL/GenBank/DDBJ databases">
        <authorList>
            <person name="Petersen C."/>
        </authorList>
    </citation>
    <scope>NUCLEOTIDE SEQUENCE</scope>
    <source>
        <strain evidence="2">IBT 34128</strain>
    </source>
</reference>
<feature type="region of interest" description="Disordered" evidence="1">
    <location>
        <begin position="1"/>
        <end position="22"/>
    </location>
</feature>
<dbReference type="EMBL" id="JAPMSZ010000009">
    <property type="protein sequence ID" value="KAJ5091692.1"/>
    <property type="molecule type" value="Genomic_DNA"/>
</dbReference>
<feature type="compositionally biased region" description="Acidic residues" evidence="1">
    <location>
        <begin position="105"/>
        <end position="118"/>
    </location>
</feature>
<evidence type="ECO:0000313" key="2">
    <source>
        <dbReference type="EMBL" id="KAJ5091692.1"/>
    </source>
</evidence>
<proteinExistence type="predicted"/>
<sequence length="169" mass="19195">MASHQTSADNVPPKDLTDSQIAKDAGFNNIREFMISYGLNPANTKDVVEAREIMQGFREMYKNTWEEDHPTGNEQRSRMNNGAQQTNEGAQAGRDLDDHRSHDTESEDDETSEEDDDYESSRSDYDSEYYGSDDPESDVYDSEGGVSYYDDYTGMDDSDYGDVDYDGYD</sequence>
<feature type="compositionally biased region" description="Acidic residues" evidence="1">
    <location>
        <begin position="153"/>
        <end position="169"/>
    </location>
</feature>
<dbReference type="GeneID" id="81396258"/>
<comment type="caution">
    <text evidence="2">The sequence shown here is derived from an EMBL/GenBank/DDBJ whole genome shotgun (WGS) entry which is preliminary data.</text>
</comment>
<feature type="compositionally biased region" description="Polar residues" evidence="1">
    <location>
        <begin position="78"/>
        <end position="89"/>
    </location>
</feature>
<dbReference type="Proteomes" id="UP001141434">
    <property type="component" value="Unassembled WGS sequence"/>
</dbReference>
<accession>A0A9W9F157</accession>